<keyword evidence="4" id="KW-0472">Membrane</keyword>
<dbReference type="CDD" id="cd00839">
    <property type="entry name" value="MPP_PAPs"/>
    <property type="match status" value="1"/>
</dbReference>
<dbReference type="EC" id="3.1.3.2" evidence="3"/>
<comment type="catalytic activity">
    <reaction evidence="3">
        <text>a phosphate monoester + H2O = an alcohol + phosphate</text>
        <dbReference type="Rhea" id="RHEA:15017"/>
        <dbReference type="ChEBI" id="CHEBI:15377"/>
        <dbReference type="ChEBI" id="CHEBI:30879"/>
        <dbReference type="ChEBI" id="CHEBI:43474"/>
        <dbReference type="ChEBI" id="CHEBI:67140"/>
        <dbReference type="EC" id="3.1.3.2"/>
    </reaction>
</comment>
<feature type="domain" description="Purple acid phosphatase N-terminal" evidence="7">
    <location>
        <begin position="26"/>
        <end position="118"/>
    </location>
</feature>
<dbReference type="Pfam" id="PF16656">
    <property type="entry name" value="Pur_ac_phosph_N"/>
    <property type="match status" value="1"/>
</dbReference>
<organism evidence="8 9">
    <name type="scientific">Eptatretus burgeri</name>
    <name type="common">Inshore hagfish</name>
    <dbReference type="NCBI Taxonomy" id="7764"/>
    <lineage>
        <taxon>Eukaryota</taxon>
        <taxon>Metazoa</taxon>
        <taxon>Chordata</taxon>
        <taxon>Craniata</taxon>
        <taxon>Vertebrata</taxon>
        <taxon>Cyclostomata</taxon>
        <taxon>Myxini</taxon>
        <taxon>Myxiniformes</taxon>
        <taxon>Myxinidae</taxon>
        <taxon>Eptatretinae</taxon>
        <taxon>Eptatretus</taxon>
    </lineage>
</organism>
<dbReference type="SUPFAM" id="SSF56300">
    <property type="entry name" value="Metallo-dependent phosphatases"/>
    <property type="match status" value="1"/>
</dbReference>
<dbReference type="Pfam" id="PF00149">
    <property type="entry name" value="Metallophos"/>
    <property type="match status" value="1"/>
</dbReference>
<dbReference type="PANTHER" id="PTHR45867">
    <property type="entry name" value="PURPLE ACID PHOSPHATASE"/>
    <property type="match status" value="1"/>
</dbReference>
<feature type="signal peptide" evidence="3">
    <location>
        <begin position="1"/>
        <end position="18"/>
    </location>
</feature>
<reference evidence="8" key="2">
    <citation type="submission" date="2025-09" db="UniProtKB">
        <authorList>
            <consortium name="Ensembl"/>
        </authorList>
    </citation>
    <scope>IDENTIFICATION</scope>
</reference>
<keyword evidence="1 3" id="KW-0732">Signal</keyword>
<evidence type="ECO:0000256" key="1">
    <source>
        <dbReference type="ARBA" id="ARBA00022729"/>
    </source>
</evidence>
<feature type="domain" description="Calcineurin-like phosphoesterase" evidence="5">
    <location>
        <begin position="129"/>
        <end position="287"/>
    </location>
</feature>
<dbReference type="InterPro" id="IPR025733">
    <property type="entry name" value="PAPs_C"/>
</dbReference>
<dbReference type="PANTHER" id="PTHR45867:SF3">
    <property type="entry name" value="ACID PHOSPHATASE TYPE 7"/>
    <property type="match status" value="1"/>
</dbReference>
<keyword evidence="4" id="KW-0812">Transmembrane</keyword>
<feature type="transmembrane region" description="Helical" evidence="4">
    <location>
        <begin position="373"/>
        <end position="395"/>
    </location>
</feature>
<feature type="domain" description="Purple acid phosphatase C-terminal" evidence="6">
    <location>
        <begin position="313"/>
        <end position="367"/>
    </location>
</feature>
<dbReference type="Gene3D" id="2.60.40.380">
    <property type="entry name" value="Purple acid phosphatase-like, N-terminal"/>
    <property type="match status" value="1"/>
</dbReference>
<keyword evidence="3" id="KW-0378">Hydrolase</keyword>
<dbReference type="InterPro" id="IPR029052">
    <property type="entry name" value="Metallo-depent_PP-like"/>
</dbReference>
<evidence type="ECO:0000259" key="5">
    <source>
        <dbReference type="Pfam" id="PF00149"/>
    </source>
</evidence>
<dbReference type="InterPro" id="IPR008963">
    <property type="entry name" value="Purple_acid_Pase-like_N"/>
</dbReference>
<evidence type="ECO:0000313" key="8">
    <source>
        <dbReference type="Ensembl" id="ENSEBUP00000009982.1"/>
    </source>
</evidence>
<dbReference type="GO" id="GO:0003993">
    <property type="term" value="F:acid phosphatase activity"/>
    <property type="evidence" value="ECO:0007669"/>
    <property type="project" value="UniProtKB-EC"/>
</dbReference>
<accession>A0A8C4Q4Q9</accession>
<dbReference type="OMA" id="FTEFMHR"/>
<comment type="similarity">
    <text evidence="3">Belongs to the metallophosphoesterase superfamily. Purple acid phosphatase family.</text>
</comment>
<dbReference type="SUPFAM" id="SSF49363">
    <property type="entry name" value="Purple acid phosphatase, N-terminal domain"/>
    <property type="match status" value="1"/>
</dbReference>
<dbReference type="Proteomes" id="UP000694388">
    <property type="component" value="Unplaced"/>
</dbReference>
<dbReference type="InterPro" id="IPR004843">
    <property type="entry name" value="Calcineurin-like_PHP"/>
</dbReference>
<evidence type="ECO:0000256" key="3">
    <source>
        <dbReference type="RuleBase" id="RU361203"/>
    </source>
</evidence>
<dbReference type="Pfam" id="PF14008">
    <property type="entry name" value="Metallophos_C"/>
    <property type="match status" value="1"/>
</dbReference>
<dbReference type="Gene3D" id="3.60.21.10">
    <property type="match status" value="2"/>
</dbReference>
<evidence type="ECO:0000256" key="4">
    <source>
        <dbReference type="SAM" id="Phobius"/>
    </source>
</evidence>
<keyword evidence="9" id="KW-1185">Reference proteome</keyword>
<name>A0A8C4Q4Q9_EPTBU</name>
<evidence type="ECO:0000313" key="9">
    <source>
        <dbReference type="Proteomes" id="UP000694388"/>
    </source>
</evidence>
<sequence>MPRLGPALLVALVTVVAAGHPMLLQPEQVHLALRGNPRTMLVSWVTGNLTESVVEYGLLPGRPFSLRAKGSSKVFVDGGSAKRSMYIHEVLLEGLIPGSRYVYHCGSGLGWSDVFTFVAMKEGTEWVPRFAVFGDMGNENAQSLARIQKDTQQGMYDVILHVGEFDNARVGDEFMRQIESVAAYVPYMTCFHDYNWNLGLLLTSTHLFLFFLACGTNFHILFDLILPSKKLRPWIITMGHRPMYCSNTDMDDCTKIDSLVIQSHGRLIGLLNSQGVDLEIWAHEHVYERLWPVYDQQVCVQWCLDFPYTDPKAPVHIITGSAGCSERHGHFILKPAAWSAFRSTDYGYTRMNVHNSTHIYLEQVSDDKVHCLLLFYNIISSLALTIFFSICMPAVF</sequence>
<evidence type="ECO:0000259" key="7">
    <source>
        <dbReference type="Pfam" id="PF16656"/>
    </source>
</evidence>
<reference evidence="8" key="1">
    <citation type="submission" date="2025-08" db="UniProtKB">
        <authorList>
            <consortium name="Ensembl"/>
        </authorList>
    </citation>
    <scope>IDENTIFICATION</scope>
</reference>
<dbReference type="InterPro" id="IPR041792">
    <property type="entry name" value="MPP_PAP"/>
</dbReference>
<dbReference type="AlphaFoldDB" id="A0A8C4Q4Q9"/>
<feature type="chain" id="PRO_5034309203" description="Purple acid phosphatase" evidence="3">
    <location>
        <begin position="19"/>
        <end position="396"/>
    </location>
</feature>
<keyword evidence="2" id="KW-0325">Glycoprotein</keyword>
<protein>
    <recommendedName>
        <fullName evidence="3">Purple acid phosphatase</fullName>
        <ecNumber evidence="3">3.1.3.2</ecNumber>
    </recommendedName>
</protein>
<dbReference type="Ensembl" id="ENSEBUT00000010518.1">
    <property type="protein sequence ID" value="ENSEBUP00000009982.1"/>
    <property type="gene ID" value="ENSEBUG00000006400.1"/>
</dbReference>
<evidence type="ECO:0000259" key="6">
    <source>
        <dbReference type="Pfam" id="PF14008"/>
    </source>
</evidence>
<keyword evidence="4" id="KW-1133">Transmembrane helix</keyword>
<dbReference type="GO" id="GO:0046872">
    <property type="term" value="F:metal ion binding"/>
    <property type="evidence" value="ECO:0007669"/>
    <property type="project" value="InterPro"/>
</dbReference>
<evidence type="ECO:0000256" key="2">
    <source>
        <dbReference type="ARBA" id="ARBA00023180"/>
    </source>
</evidence>
<proteinExistence type="inferred from homology"/>
<dbReference type="GeneTree" id="ENSGT00390000015485"/>
<dbReference type="InterPro" id="IPR015914">
    <property type="entry name" value="PAPs_N"/>
</dbReference>
<feature type="transmembrane region" description="Helical" evidence="4">
    <location>
        <begin position="207"/>
        <end position="226"/>
    </location>
</feature>